<gene>
    <name evidence="2" type="ORF">NS506_07067</name>
    <name evidence="3" type="ORF">NSK11_contig00058-0016</name>
</gene>
<dbReference type="Proteomes" id="UP000180166">
    <property type="component" value="Chromosome"/>
</dbReference>
<dbReference type="InterPro" id="IPR045155">
    <property type="entry name" value="Beta-lactam_cat"/>
</dbReference>
<dbReference type="Proteomes" id="UP000037179">
    <property type="component" value="Unassembled WGS sequence"/>
</dbReference>
<name>A0ABC8B3M5_9NOCA</name>
<sequence length="174" mass="18131">MTVSELCDAAITRSDNTAGNALLKLLGGPEALTAFTRTLGDQVTRLDRWEPDLNTDIPGDERDTTTPAALAADYRALVLGDALPAPERRQLTDWLLANKTGDARIRAGLPGDWRTGDKTGSGDYGTANDAAITWPADGGSPVVIVVLSSKPDAAATADNPLVAAVAKEALGKVH</sequence>
<reference evidence="3 4" key="2">
    <citation type="journal article" date="2016" name="Genome Announc.">
        <title>Draft Genome Sequence of Erythromycin- and Oxytetracycline-Sensitive Nocardia seriolae Strain U-1 (NBRC 110359).</title>
        <authorList>
            <person name="Imajoh M."/>
            <person name="Sukeda M."/>
            <person name="Shimizu M."/>
            <person name="Yamane J."/>
            <person name="Ohnishi K."/>
            <person name="Oshima S."/>
        </authorList>
    </citation>
    <scope>NUCLEOTIDE SEQUENCE [LARGE SCALE GENOMIC DNA]</scope>
    <source>
        <strain evidence="3 4">U-1</strain>
    </source>
</reference>
<dbReference type="GO" id="GO:0008800">
    <property type="term" value="F:beta-lactamase activity"/>
    <property type="evidence" value="ECO:0007669"/>
    <property type="project" value="UniProtKB-EC"/>
</dbReference>
<feature type="domain" description="Beta-lactamase class A catalytic" evidence="1">
    <location>
        <begin position="1"/>
        <end position="147"/>
    </location>
</feature>
<dbReference type="KEGG" id="nsr:NS506_07067"/>
<keyword evidence="2" id="KW-0378">Hydrolase</keyword>
<dbReference type="EMBL" id="BBYQ01000058">
    <property type="protein sequence ID" value="GAP29522.1"/>
    <property type="molecule type" value="Genomic_DNA"/>
</dbReference>
<evidence type="ECO:0000313" key="2">
    <source>
        <dbReference type="EMBL" id="APB01094.1"/>
    </source>
</evidence>
<dbReference type="InterPro" id="IPR000871">
    <property type="entry name" value="Beta-lactam_class-A"/>
</dbReference>
<dbReference type="SUPFAM" id="SSF56601">
    <property type="entry name" value="beta-lactamase/transpeptidase-like"/>
    <property type="match status" value="1"/>
</dbReference>
<dbReference type="InterPro" id="IPR012338">
    <property type="entry name" value="Beta-lactam/transpept-like"/>
</dbReference>
<proteinExistence type="predicted"/>
<evidence type="ECO:0000313" key="3">
    <source>
        <dbReference type="EMBL" id="GAP29522.1"/>
    </source>
</evidence>
<evidence type="ECO:0000313" key="5">
    <source>
        <dbReference type="Proteomes" id="UP000180166"/>
    </source>
</evidence>
<dbReference type="PANTHER" id="PTHR35333">
    <property type="entry name" value="BETA-LACTAMASE"/>
    <property type="match status" value="1"/>
</dbReference>
<dbReference type="PRINTS" id="PR00118">
    <property type="entry name" value="BLACTAMASEA"/>
</dbReference>
<evidence type="ECO:0000313" key="4">
    <source>
        <dbReference type="Proteomes" id="UP000037179"/>
    </source>
</evidence>
<organism evidence="2 5">
    <name type="scientific">Nocardia seriolae</name>
    <dbReference type="NCBI Taxonomy" id="37332"/>
    <lineage>
        <taxon>Bacteria</taxon>
        <taxon>Bacillati</taxon>
        <taxon>Actinomycetota</taxon>
        <taxon>Actinomycetes</taxon>
        <taxon>Mycobacteriales</taxon>
        <taxon>Nocardiaceae</taxon>
        <taxon>Nocardia</taxon>
    </lineage>
</organism>
<reference evidence="2 5" key="3">
    <citation type="submission" date="2016-10" db="EMBL/GenBank/DDBJ databases">
        <title>Genome sequence of Nocardia seriolae strain EM150506, isolated from Anguila japonica.</title>
        <authorList>
            <person name="Han H.-J."/>
        </authorList>
    </citation>
    <scope>NUCLEOTIDE SEQUENCE [LARGE SCALE GENOMIC DNA]</scope>
    <source>
        <strain evidence="2 5">EM150506</strain>
    </source>
</reference>
<evidence type="ECO:0000259" key="1">
    <source>
        <dbReference type="Pfam" id="PF13354"/>
    </source>
</evidence>
<dbReference type="Pfam" id="PF13354">
    <property type="entry name" value="Beta-lactamase2"/>
    <property type="match status" value="1"/>
</dbReference>
<reference evidence="4" key="1">
    <citation type="submission" date="2015-07" db="EMBL/GenBank/DDBJ databases">
        <title>Nocardia seriolae U-1 whole genome shotgun sequence.</title>
        <authorList>
            <person name="Imajoh M."/>
            <person name="Fukumoto Y."/>
            <person name="Sukeda M."/>
            <person name="Yamane J."/>
            <person name="Yamasaki K."/>
            <person name="Shimizu M."/>
            <person name="Ohnishi K."/>
            <person name="Oshima S."/>
        </authorList>
    </citation>
    <scope>NUCLEOTIDE SEQUENCE [LARGE SCALE GENOMIC DNA]</scope>
    <source>
        <strain evidence="4">U-1</strain>
    </source>
</reference>
<dbReference type="Gene3D" id="3.40.710.10">
    <property type="entry name" value="DD-peptidase/beta-lactamase superfamily"/>
    <property type="match status" value="1"/>
</dbReference>
<keyword evidence="4" id="KW-1185">Reference proteome</keyword>
<dbReference type="PANTHER" id="PTHR35333:SF3">
    <property type="entry name" value="BETA-LACTAMASE-TYPE TRANSPEPTIDASE FOLD CONTAINING PROTEIN"/>
    <property type="match status" value="1"/>
</dbReference>
<dbReference type="NCBIfam" id="NF033103">
    <property type="entry name" value="bla_class_A"/>
    <property type="match status" value="1"/>
</dbReference>
<dbReference type="EC" id="3.5.2.6" evidence="2"/>
<dbReference type="EMBL" id="CP017839">
    <property type="protein sequence ID" value="APB01094.1"/>
    <property type="molecule type" value="Genomic_DNA"/>
</dbReference>
<protein>
    <submittedName>
        <fullName evidence="2 3">Beta-lactamase</fullName>
        <ecNumber evidence="2">3.5.2.6</ecNumber>
    </submittedName>
</protein>
<dbReference type="AlphaFoldDB" id="A0ABC8B3M5"/>
<accession>A0ABC8B3M5</accession>